<name>A0A947GJP6_9CYAN</name>
<dbReference type="Proteomes" id="UP000717364">
    <property type="component" value="Unassembled WGS sequence"/>
</dbReference>
<dbReference type="InterPro" id="IPR025132">
    <property type="entry name" value="DUF4058"/>
</dbReference>
<comment type="caution">
    <text evidence="1">The sequence shown here is derived from an EMBL/GenBank/DDBJ whole genome shotgun (WGS) entry which is preliminary data.</text>
</comment>
<accession>A0A947GJP6</accession>
<protein>
    <submittedName>
        <fullName evidence="1">DUF4058 family protein</fullName>
    </submittedName>
</protein>
<sequence length="53" mass="5975">MPAPISTFPLPLQDTEPDPIVNLQNLLGDIYDQSGYDLDDLKNNCSFVLRCTY</sequence>
<reference evidence="1" key="2">
    <citation type="journal article" date="2021" name="Mar. Drugs">
        <title>Genome Reduction and Secondary Metabolism of the Marine Sponge-Associated Cyanobacterium Leptothoe.</title>
        <authorList>
            <person name="Konstantinou D."/>
            <person name="Popin R.V."/>
            <person name="Fewer D.P."/>
            <person name="Sivonen K."/>
            <person name="Gkelis S."/>
        </authorList>
    </citation>
    <scope>NUCLEOTIDE SEQUENCE</scope>
    <source>
        <strain evidence="1">TAU-MAC 1115</strain>
    </source>
</reference>
<gene>
    <name evidence="1" type="ORF">IXB50_17085</name>
</gene>
<evidence type="ECO:0000313" key="1">
    <source>
        <dbReference type="EMBL" id="MBT9317140.1"/>
    </source>
</evidence>
<proteinExistence type="predicted"/>
<dbReference type="EMBL" id="JADOES010000039">
    <property type="protein sequence ID" value="MBT9317140.1"/>
    <property type="molecule type" value="Genomic_DNA"/>
</dbReference>
<reference evidence="1" key="1">
    <citation type="submission" date="2020-11" db="EMBL/GenBank/DDBJ databases">
        <authorList>
            <person name="Konstantinou D."/>
            <person name="Gkelis S."/>
            <person name="Popin R."/>
            <person name="Fewer D."/>
            <person name="Sivonen K."/>
        </authorList>
    </citation>
    <scope>NUCLEOTIDE SEQUENCE</scope>
    <source>
        <strain evidence="1">TAU-MAC 1115</strain>
    </source>
</reference>
<evidence type="ECO:0000313" key="2">
    <source>
        <dbReference type="Proteomes" id="UP000717364"/>
    </source>
</evidence>
<keyword evidence="2" id="KW-1185">Reference proteome</keyword>
<organism evidence="1 2">
    <name type="scientific">Leptothoe spongobia TAU-MAC 1115</name>
    <dbReference type="NCBI Taxonomy" id="1967444"/>
    <lineage>
        <taxon>Bacteria</taxon>
        <taxon>Bacillati</taxon>
        <taxon>Cyanobacteriota</taxon>
        <taxon>Cyanophyceae</taxon>
        <taxon>Nodosilineales</taxon>
        <taxon>Cymatolegaceae</taxon>
        <taxon>Leptothoe</taxon>
        <taxon>Leptothoe spongobia</taxon>
    </lineage>
</organism>
<dbReference type="Pfam" id="PF13267">
    <property type="entry name" value="DUF4058"/>
    <property type="match status" value="1"/>
</dbReference>
<dbReference type="AlphaFoldDB" id="A0A947GJP6"/>